<dbReference type="InterPro" id="IPR029752">
    <property type="entry name" value="D-isomer_DH_CS1"/>
</dbReference>
<keyword evidence="2 4" id="KW-0560">Oxidoreductase</keyword>
<evidence type="ECO:0000313" key="7">
    <source>
        <dbReference type="EMBL" id="ABB42199.1"/>
    </source>
</evidence>
<accession>Q31F74</accession>
<organism evidence="7">
    <name type="scientific">Hydrogenovibrio crunogenus (strain DSM 25203 / XCL-2)</name>
    <name type="common">Thiomicrospira crunogena</name>
    <dbReference type="NCBI Taxonomy" id="317025"/>
    <lineage>
        <taxon>Bacteria</taxon>
        <taxon>Pseudomonadati</taxon>
        <taxon>Pseudomonadota</taxon>
        <taxon>Gammaproteobacteria</taxon>
        <taxon>Thiotrichales</taxon>
        <taxon>Piscirickettsiaceae</taxon>
        <taxon>Hydrogenovibrio</taxon>
    </lineage>
</organism>
<dbReference type="EMBL" id="CP000109">
    <property type="protein sequence ID" value="ABB42199.1"/>
    <property type="molecule type" value="Genomic_DNA"/>
</dbReference>
<evidence type="ECO:0000256" key="3">
    <source>
        <dbReference type="ARBA" id="ARBA00023027"/>
    </source>
</evidence>
<feature type="domain" description="D-isomer specific 2-hydroxyacid dehydrogenase NAD-binding" evidence="6">
    <location>
        <begin position="128"/>
        <end position="315"/>
    </location>
</feature>
<comment type="similarity">
    <text evidence="1 4">Belongs to the D-isomer specific 2-hydroxyacid dehydrogenase family.</text>
</comment>
<dbReference type="PANTHER" id="PTHR43026:SF1">
    <property type="entry name" value="2-HYDROXYACID DEHYDROGENASE HOMOLOG 1-RELATED"/>
    <property type="match status" value="1"/>
</dbReference>
<name>Q31F74_HYDCU</name>
<dbReference type="eggNOG" id="COG1052">
    <property type="taxonomic scope" value="Bacteria"/>
</dbReference>
<dbReference type="GO" id="GO:0008720">
    <property type="term" value="F:D-lactate dehydrogenase (NAD+) activity"/>
    <property type="evidence" value="ECO:0007669"/>
    <property type="project" value="TreeGrafter"/>
</dbReference>
<reference evidence="7" key="1">
    <citation type="submission" date="2006-07" db="EMBL/GenBank/DDBJ databases">
        <title>Complete sequence of Thiomicrospira crunogena XCL-2.</title>
        <authorList>
            <consortium name="US DOE Joint Genome Institute"/>
            <person name="Copeland A."/>
            <person name="Lucas S."/>
            <person name="Lapidus A."/>
            <person name="Barry K."/>
            <person name="Detter J.C."/>
            <person name="Glavina del Rio T."/>
            <person name="Hammon N."/>
            <person name="Israni S."/>
            <person name="Dalin E."/>
            <person name="Tice H."/>
            <person name="Pitluck S."/>
            <person name="Chain P."/>
            <person name="Malfatti S."/>
            <person name="Shin M."/>
            <person name="Vergez L."/>
            <person name="Schmutz J."/>
            <person name="Larimer F."/>
            <person name="Land M."/>
            <person name="Hauser L."/>
            <person name="Kyrpides N."/>
            <person name="Lykidis A."/>
            <person name="Scott K.M."/>
            <person name="Sievert S."/>
            <person name="Kerfeld C."/>
            <person name="Freyermuth S."/>
            <person name="Dobrinski K."/>
            <person name="Boller A."/>
            <person name="Fitzpatrick K."/>
            <person name="Thoma P."/>
            <person name="Moore J."/>
            <person name="Richardson P."/>
        </authorList>
    </citation>
    <scope>NUCLEOTIDE SEQUENCE</scope>
    <source>
        <strain evidence="7">XCL-2</strain>
    </source>
</reference>
<dbReference type="Pfam" id="PF00389">
    <property type="entry name" value="2-Hacid_dh"/>
    <property type="match status" value="1"/>
</dbReference>
<evidence type="ECO:0000259" key="6">
    <source>
        <dbReference type="Pfam" id="PF02826"/>
    </source>
</evidence>
<proteinExistence type="inferred from homology"/>
<protein>
    <submittedName>
        <fullName evidence="7">D-isomer specific 2-hydroxyacid dehydrogenase, NAD-binding</fullName>
    </submittedName>
</protein>
<dbReference type="InterPro" id="IPR036291">
    <property type="entry name" value="NAD(P)-bd_dom_sf"/>
</dbReference>
<dbReference type="STRING" id="317025.Tcr_1607"/>
<dbReference type="KEGG" id="tcx:Tcr_1607"/>
<dbReference type="AlphaFoldDB" id="Q31F74"/>
<dbReference type="PROSITE" id="PS00065">
    <property type="entry name" value="D_2_HYDROXYACID_DH_1"/>
    <property type="match status" value="1"/>
</dbReference>
<evidence type="ECO:0000259" key="5">
    <source>
        <dbReference type="Pfam" id="PF00389"/>
    </source>
</evidence>
<dbReference type="HOGENOM" id="CLU_019796_1_1_6"/>
<evidence type="ECO:0000256" key="2">
    <source>
        <dbReference type="ARBA" id="ARBA00023002"/>
    </source>
</evidence>
<evidence type="ECO:0000256" key="1">
    <source>
        <dbReference type="ARBA" id="ARBA00005854"/>
    </source>
</evidence>
<dbReference type="GO" id="GO:0051287">
    <property type="term" value="F:NAD binding"/>
    <property type="evidence" value="ECO:0007669"/>
    <property type="project" value="InterPro"/>
</dbReference>
<dbReference type="InterPro" id="IPR029753">
    <property type="entry name" value="D-isomer_DH_CS"/>
</dbReference>
<gene>
    <name evidence="7" type="ordered locus">Tcr_1607</name>
</gene>
<dbReference type="SUPFAM" id="SSF52283">
    <property type="entry name" value="Formate/glycerate dehydrogenase catalytic domain-like"/>
    <property type="match status" value="1"/>
</dbReference>
<keyword evidence="3" id="KW-0520">NAD</keyword>
<dbReference type="PROSITE" id="PS00670">
    <property type="entry name" value="D_2_HYDROXYACID_DH_2"/>
    <property type="match status" value="1"/>
</dbReference>
<evidence type="ECO:0000256" key="4">
    <source>
        <dbReference type="RuleBase" id="RU003719"/>
    </source>
</evidence>
<dbReference type="CDD" id="cd12183">
    <property type="entry name" value="LDH_like_2"/>
    <property type="match status" value="1"/>
</dbReference>
<dbReference type="Gene3D" id="3.40.50.720">
    <property type="entry name" value="NAD(P)-binding Rossmann-like Domain"/>
    <property type="match status" value="2"/>
</dbReference>
<dbReference type="InterPro" id="IPR006139">
    <property type="entry name" value="D-isomer_2_OHA_DH_cat_dom"/>
</dbReference>
<dbReference type="Pfam" id="PF02826">
    <property type="entry name" value="2-Hacid_dh_C"/>
    <property type="match status" value="1"/>
</dbReference>
<dbReference type="InterPro" id="IPR006140">
    <property type="entry name" value="D-isomer_DH_NAD-bd"/>
</dbReference>
<dbReference type="InterPro" id="IPR058205">
    <property type="entry name" value="D-LDH-like"/>
</dbReference>
<dbReference type="SUPFAM" id="SSF51735">
    <property type="entry name" value="NAD(P)-binding Rossmann-fold domains"/>
    <property type="match status" value="1"/>
</dbReference>
<feature type="domain" description="D-isomer specific 2-hydroxyacid dehydrogenase catalytic" evidence="5">
    <location>
        <begin position="23"/>
        <end position="341"/>
    </location>
</feature>
<dbReference type="PROSITE" id="PS00671">
    <property type="entry name" value="D_2_HYDROXYACID_DH_3"/>
    <property type="match status" value="1"/>
</dbReference>
<dbReference type="PANTHER" id="PTHR43026">
    <property type="entry name" value="2-HYDROXYACID DEHYDROGENASE HOMOLOG 1-RELATED"/>
    <property type="match status" value="1"/>
</dbReference>
<sequence>MPDVMKPLNNLLNKKESRMKVAFFSATKTDKNFFETNRQSDSLEFVFLEAHLSEKTVPLVQGVEAICVFVNDDLSEEVIRQLASYGVKLIALRCAGFNNVDIEAARQHGLTILRVPAYSPMAVAEHALALMMSLNRKTYRAYNRIRDGNFALEGLLGFDMFQKTAGIMGTGRIGLEMTRILTGLGLNVLVYDPFPNQQAIEYGAEYVSLATLYQQSDIISLHMPLLPETHHIIDADAIAQMKPGVMLINTSRGALMDADALIAGLKTEKIGYLGIDVYEQEENLFFEDHSEEIIQDDAFERLVSFPNVLITGHQAFFTQEALTNITQTTIENILDYQQQKIKHERCVLCEDK</sequence>